<protein>
    <recommendedName>
        <fullName evidence="4">SHSP domain-containing protein</fullName>
    </recommendedName>
</protein>
<evidence type="ECO:0000259" key="4">
    <source>
        <dbReference type="PROSITE" id="PS01031"/>
    </source>
</evidence>
<dbReference type="AlphaFoldDB" id="A0A1W6Z0T9"/>
<dbReference type="PANTHER" id="PTHR11527">
    <property type="entry name" value="HEAT-SHOCK PROTEIN 20 FAMILY MEMBER"/>
    <property type="match status" value="1"/>
</dbReference>
<dbReference type="Gene3D" id="2.60.40.790">
    <property type="match status" value="1"/>
</dbReference>
<comment type="similarity">
    <text evidence="1 2">Belongs to the small heat shock protein (HSP20) family.</text>
</comment>
<accession>A0A1W6Z0T9</accession>
<feature type="region of interest" description="Disordered" evidence="3">
    <location>
        <begin position="1"/>
        <end position="26"/>
    </location>
</feature>
<feature type="domain" description="SHSP" evidence="4">
    <location>
        <begin position="72"/>
        <end position="185"/>
    </location>
</feature>
<evidence type="ECO:0000256" key="3">
    <source>
        <dbReference type="SAM" id="MobiDB-lite"/>
    </source>
</evidence>
<reference evidence="5 6" key="1">
    <citation type="submission" date="2017-05" db="EMBL/GenBank/DDBJ databases">
        <title>Complete and WGS of Bordetella genogroups.</title>
        <authorList>
            <person name="Spilker T."/>
            <person name="LiPuma J."/>
        </authorList>
    </citation>
    <scope>NUCLEOTIDE SEQUENCE [LARGE SCALE GENOMIC DNA]</scope>
    <source>
        <strain evidence="5 6">AU17164</strain>
    </source>
</reference>
<organism evidence="5 6">
    <name type="scientific">Bordetella genomosp. 9</name>
    <dbReference type="NCBI Taxonomy" id="1416803"/>
    <lineage>
        <taxon>Bacteria</taxon>
        <taxon>Pseudomonadati</taxon>
        <taxon>Pseudomonadota</taxon>
        <taxon>Betaproteobacteria</taxon>
        <taxon>Burkholderiales</taxon>
        <taxon>Alcaligenaceae</taxon>
        <taxon>Bordetella</taxon>
    </lineage>
</organism>
<evidence type="ECO:0000256" key="2">
    <source>
        <dbReference type="RuleBase" id="RU003616"/>
    </source>
</evidence>
<dbReference type="InterPro" id="IPR002068">
    <property type="entry name" value="A-crystallin/Hsp20_dom"/>
</dbReference>
<dbReference type="SUPFAM" id="SSF49764">
    <property type="entry name" value="HSP20-like chaperones"/>
    <property type="match status" value="1"/>
</dbReference>
<sequence>MTARSPICCHGTPMEPSHESGAVSSTPTEATMASRNLALSGRQWPASPIMELHQELDRLFNSMLGGWGMSAASAFGAMPQIEVCEQGSELCVSVELPGVRQEDLDVRLMGDTLVISGEKKSSNDQRQNNMHLSERSYGRFQRQVALPFTPDPERTQASLENGVLTVRLGRMPESAGSRRIEVRSSAQNGPQPLQMEGQGQFERQGQMASQGQMAGQGQTASQAQPTTQAASANAGGTTMPSAAGSTGSAGAPGSEEGGPP</sequence>
<dbReference type="Proteomes" id="UP000194139">
    <property type="component" value="Chromosome"/>
</dbReference>
<feature type="region of interest" description="Disordered" evidence="3">
    <location>
        <begin position="148"/>
        <end position="260"/>
    </location>
</feature>
<evidence type="ECO:0000313" key="6">
    <source>
        <dbReference type="Proteomes" id="UP000194139"/>
    </source>
</evidence>
<dbReference type="Pfam" id="PF00011">
    <property type="entry name" value="HSP20"/>
    <property type="match status" value="1"/>
</dbReference>
<keyword evidence="6" id="KW-1185">Reference proteome</keyword>
<feature type="compositionally biased region" description="Low complexity" evidence="3">
    <location>
        <begin position="204"/>
        <end position="254"/>
    </location>
</feature>
<proteinExistence type="inferred from homology"/>
<dbReference type="InterPro" id="IPR031107">
    <property type="entry name" value="Small_HSP"/>
</dbReference>
<evidence type="ECO:0000313" key="5">
    <source>
        <dbReference type="EMBL" id="ARP86739.1"/>
    </source>
</evidence>
<evidence type="ECO:0000256" key="1">
    <source>
        <dbReference type="PROSITE-ProRule" id="PRU00285"/>
    </source>
</evidence>
<dbReference type="InterPro" id="IPR008978">
    <property type="entry name" value="HSP20-like_chaperone"/>
</dbReference>
<name>A0A1W6Z0T9_9BORD</name>
<dbReference type="CDD" id="cd06464">
    <property type="entry name" value="ACD_sHsps-like"/>
    <property type="match status" value="1"/>
</dbReference>
<dbReference type="EMBL" id="CP021109">
    <property type="protein sequence ID" value="ARP86739.1"/>
    <property type="molecule type" value="Genomic_DNA"/>
</dbReference>
<gene>
    <name evidence="5" type="ORF">CAL13_11375</name>
</gene>
<dbReference type="PROSITE" id="PS01031">
    <property type="entry name" value="SHSP"/>
    <property type="match status" value="1"/>
</dbReference>